<feature type="domain" description="N-acetyltransferase" evidence="3">
    <location>
        <begin position="171"/>
        <end position="251"/>
    </location>
</feature>
<reference evidence="4" key="1">
    <citation type="journal article" date="2020" name="Stud. Mycol.">
        <title>101 Dothideomycetes genomes: a test case for predicting lifestyles and emergence of pathogens.</title>
        <authorList>
            <person name="Haridas S."/>
            <person name="Albert R."/>
            <person name="Binder M."/>
            <person name="Bloem J."/>
            <person name="Labutti K."/>
            <person name="Salamov A."/>
            <person name="Andreopoulos B."/>
            <person name="Baker S."/>
            <person name="Barry K."/>
            <person name="Bills G."/>
            <person name="Bluhm B."/>
            <person name="Cannon C."/>
            <person name="Castanera R."/>
            <person name="Culley D."/>
            <person name="Daum C."/>
            <person name="Ezra D."/>
            <person name="Gonzalez J."/>
            <person name="Henrissat B."/>
            <person name="Kuo A."/>
            <person name="Liang C."/>
            <person name="Lipzen A."/>
            <person name="Lutzoni F."/>
            <person name="Magnuson J."/>
            <person name="Mondo S."/>
            <person name="Nolan M."/>
            <person name="Ohm R."/>
            <person name="Pangilinan J."/>
            <person name="Park H.-J."/>
            <person name="Ramirez L."/>
            <person name="Alfaro M."/>
            <person name="Sun H."/>
            <person name="Tritt A."/>
            <person name="Yoshinaga Y."/>
            <person name="Zwiers L.-H."/>
            <person name="Turgeon B."/>
            <person name="Goodwin S."/>
            <person name="Spatafora J."/>
            <person name="Crous P."/>
            <person name="Grigoriev I."/>
        </authorList>
    </citation>
    <scope>NUCLEOTIDE SEQUENCE</scope>
    <source>
        <strain evidence="4">CBS 473.64</strain>
    </source>
</reference>
<proteinExistence type="predicted"/>
<evidence type="ECO:0000313" key="5">
    <source>
        <dbReference type="Proteomes" id="UP000799753"/>
    </source>
</evidence>
<dbReference type="EMBL" id="MU006793">
    <property type="protein sequence ID" value="KAF2637506.1"/>
    <property type="molecule type" value="Genomic_DNA"/>
</dbReference>
<dbReference type="CDD" id="cd04301">
    <property type="entry name" value="NAT_SF"/>
    <property type="match status" value="1"/>
</dbReference>
<dbReference type="Gene3D" id="3.40.630.30">
    <property type="match status" value="1"/>
</dbReference>
<dbReference type="Proteomes" id="UP000799753">
    <property type="component" value="Unassembled WGS sequence"/>
</dbReference>
<dbReference type="InterPro" id="IPR000182">
    <property type="entry name" value="GNAT_dom"/>
</dbReference>
<gene>
    <name evidence="4" type="ORF">P280DRAFT_472220</name>
</gene>
<dbReference type="PANTHER" id="PTHR10908">
    <property type="entry name" value="SEROTONIN N-ACETYLTRANSFERASE"/>
    <property type="match status" value="1"/>
</dbReference>
<dbReference type="OrthoDB" id="30840at2759"/>
<organism evidence="4 5">
    <name type="scientific">Massarina eburnea CBS 473.64</name>
    <dbReference type="NCBI Taxonomy" id="1395130"/>
    <lineage>
        <taxon>Eukaryota</taxon>
        <taxon>Fungi</taxon>
        <taxon>Dikarya</taxon>
        <taxon>Ascomycota</taxon>
        <taxon>Pezizomycotina</taxon>
        <taxon>Dothideomycetes</taxon>
        <taxon>Pleosporomycetidae</taxon>
        <taxon>Pleosporales</taxon>
        <taxon>Massarineae</taxon>
        <taxon>Massarinaceae</taxon>
        <taxon>Massarina</taxon>
    </lineage>
</organism>
<name>A0A6A6RQ42_9PLEO</name>
<sequence length="259" mass="29053">MPRDLLAEKTLQSMPTLEKAEDLSPAPMSLFRKPTLLEDRFKKLADLRPYSLLLNRDDADDCDWLEHAAFDANEAASREKIEYRLRTCGELCTGIFTSAYATCSGSVSSLVKARKFPSVDSMASDRKRILIGHIIATKSKSPIVTDDSMAFPSDWRTKYQLGPSTGHDEEGETVCLHSLCVHPDFHQRGLGGVLLRGWSQRIRDSGMAKRIALICRERLVGWYEKNGFKKVGPSKCQYGGGDWVDMVMDFESAGEYEDC</sequence>
<evidence type="ECO:0000259" key="3">
    <source>
        <dbReference type="PROSITE" id="PS51186"/>
    </source>
</evidence>
<keyword evidence="2" id="KW-0012">Acyltransferase</keyword>
<evidence type="ECO:0000256" key="2">
    <source>
        <dbReference type="ARBA" id="ARBA00023315"/>
    </source>
</evidence>
<dbReference type="AlphaFoldDB" id="A0A6A6RQ42"/>
<dbReference type="InterPro" id="IPR051635">
    <property type="entry name" value="SNAT-like"/>
</dbReference>
<dbReference type="PROSITE" id="PS51186">
    <property type="entry name" value="GNAT"/>
    <property type="match status" value="1"/>
</dbReference>
<dbReference type="GO" id="GO:0005737">
    <property type="term" value="C:cytoplasm"/>
    <property type="evidence" value="ECO:0007669"/>
    <property type="project" value="TreeGrafter"/>
</dbReference>
<accession>A0A6A6RQ42</accession>
<dbReference type="InterPro" id="IPR016181">
    <property type="entry name" value="Acyl_CoA_acyltransferase"/>
</dbReference>
<evidence type="ECO:0000313" key="4">
    <source>
        <dbReference type="EMBL" id="KAF2637506.1"/>
    </source>
</evidence>
<keyword evidence="5" id="KW-1185">Reference proteome</keyword>
<dbReference type="GO" id="GO:0004059">
    <property type="term" value="F:aralkylamine N-acetyltransferase activity"/>
    <property type="evidence" value="ECO:0007669"/>
    <property type="project" value="TreeGrafter"/>
</dbReference>
<dbReference type="PANTHER" id="PTHR10908:SF0">
    <property type="entry name" value="SEROTONIN N-ACETYLTRANSFERASE"/>
    <property type="match status" value="1"/>
</dbReference>
<protein>
    <submittedName>
        <fullName evidence="4">Acetyltransferase</fullName>
    </submittedName>
</protein>
<dbReference type="SUPFAM" id="SSF55729">
    <property type="entry name" value="Acyl-CoA N-acyltransferases (Nat)"/>
    <property type="match status" value="1"/>
</dbReference>
<keyword evidence="1 4" id="KW-0808">Transferase</keyword>
<evidence type="ECO:0000256" key="1">
    <source>
        <dbReference type="ARBA" id="ARBA00022679"/>
    </source>
</evidence>
<dbReference type="Pfam" id="PF13673">
    <property type="entry name" value="Acetyltransf_10"/>
    <property type="match status" value="1"/>
</dbReference>